<feature type="region of interest" description="Disordered" evidence="1">
    <location>
        <begin position="95"/>
        <end position="140"/>
    </location>
</feature>
<dbReference type="Proteomes" id="UP001189616">
    <property type="component" value="Unassembled WGS sequence"/>
</dbReference>
<organism evidence="4 5">
    <name type="scientific">Ralstonia condita</name>
    <dbReference type="NCBI Taxonomy" id="3058600"/>
    <lineage>
        <taxon>Bacteria</taxon>
        <taxon>Pseudomonadati</taxon>
        <taxon>Pseudomonadota</taxon>
        <taxon>Betaproteobacteria</taxon>
        <taxon>Burkholderiales</taxon>
        <taxon>Burkholderiaceae</taxon>
        <taxon>Ralstonia</taxon>
    </lineage>
</organism>
<keyword evidence="5" id="KW-1185">Reference proteome</keyword>
<dbReference type="RefSeq" id="WP_316656816.1">
    <property type="nucleotide sequence ID" value="NZ_CATYWO010000002.1"/>
</dbReference>
<feature type="domain" description="PepSY" evidence="3">
    <location>
        <begin position="14"/>
        <end position="93"/>
    </location>
</feature>
<reference evidence="4 5" key="1">
    <citation type="submission" date="2023-07" db="EMBL/GenBank/DDBJ databases">
        <authorList>
            <person name="Peeters C."/>
        </authorList>
    </citation>
    <scope>NUCLEOTIDE SEQUENCE [LARGE SCALE GENOMIC DNA]</scope>
    <source>
        <strain evidence="4 5">LMG 7141</strain>
    </source>
</reference>
<comment type="caution">
    <text evidence="4">The sequence shown here is derived from an EMBL/GenBank/DDBJ whole genome shotgun (WGS) entry which is preliminary data.</text>
</comment>
<protein>
    <recommendedName>
        <fullName evidence="3">PepSY domain-containing protein</fullName>
    </recommendedName>
</protein>
<sequence length="140" mass="15024">MNRQRLLKGFALTALVGACAIGVQPALADDDDCNVPLAEWKPVKAIDTLAKSQGWSVSKIRTDDGCYEIRGVDRDGRRFKAKVDPATLTIIRIKTDDGSGRARGDRDDDRAKATDPARPSGQVPAGGIVKPGSKPQVQIQ</sequence>
<feature type="signal peptide" evidence="2">
    <location>
        <begin position="1"/>
        <end position="28"/>
    </location>
</feature>
<evidence type="ECO:0000259" key="3">
    <source>
        <dbReference type="Pfam" id="PF13670"/>
    </source>
</evidence>
<feature type="compositionally biased region" description="Basic and acidic residues" evidence="1">
    <location>
        <begin position="95"/>
        <end position="115"/>
    </location>
</feature>
<accession>A0ABM9J5S1</accession>
<dbReference type="PROSITE" id="PS51257">
    <property type="entry name" value="PROKAR_LIPOPROTEIN"/>
    <property type="match status" value="1"/>
</dbReference>
<name>A0ABM9J5S1_9RALS</name>
<dbReference type="InterPro" id="IPR025711">
    <property type="entry name" value="PepSY"/>
</dbReference>
<feature type="chain" id="PRO_5046962233" description="PepSY domain-containing protein" evidence="2">
    <location>
        <begin position="29"/>
        <end position="140"/>
    </location>
</feature>
<gene>
    <name evidence="4" type="ORF">LMG7141_01411</name>
</gene>
<proteinExistence type="predicted"/>
<evidence type="ECO:0000313" key="4">
    <source>
        <dbReference type="EMBL" id="CAJ0783613.1"/>
    </source>
</evidence>
<keyword evidence="2" id="KW-0732">Signal</keyword>
<evidence type="ECO:0000256" key="1">
    <source>
        <dbReference type="SAM" id="MobiDB-lite"/>
    </source>
</evidence>
<dbReference type="Pfam" id="PF13670">
    <property type="entry name" value="PepSY_2"/>
    <property type="match status" value="1"/>
</dbReference>
<evidence type="ECO:0000313" key="5">
    <source>
        <dbReference type="Proteomes" id="UP001189616"/>
    </source>
</evidence>
<evidence type="ECO:0000256" key="2">
    <source>
        <dbReference type="SAM" id="SignalP"/>
    </source>
</evidence>
<dbReference type="EMBL" id="CATYWO010000002">
    <property type="protein sequence ID" value="CAJ0783613.1"/>
    <property type="molecule type" value="Genomic_DNA"/>
</dbReference>